<name>W7UFA7_RUMFL</name>
<proteinExistence type="predicted"/>
<protein>
    <submittedName>
        <fullName evidence="1">Uncharacterized protein</fullName>
    </submittedName>
</protein>
<dbReference type="RefSeq" id="WP_019680898.1">
    <property type="nucleotide sequence ID" value="NZ_ATAX01000034.1"/>
</dbReference>
<gene>
    <name evidence="1" type="ORF">RF007C_00545</name>
</gene>
<dbReference type="EMBL" id="ATAX01000034">
    <property type="protein sequence ID" value="EWM52603.1"/>
    <property type="molecule type" value="Genomic_DNA"/>
</dbReference>
<reference evidence="1 2" key="1">
    <citation type="journal article" date="2014" name="PLoS ONE">
        <title>Rumen cellulosomics: divergent fiber-degrading strategies revealed by comparative genome-wide analysis of six ruminococcal strains.</title>
        <authorList>
            <person name="Dassa B."/>
            <person name="Borovok I."/>
            <person name="Ruimy-Israeli V."/>
            <person name="Lamed R."/>
            <person name="Flint H.J."/>
            <person name="Duncan S.H."/>
            <person name="Henrissat B."/>
            <person name="Coutinho P."/>
            <person name="Morrison M."/>
            <person name="Mosoni P."/>
            <person name="Yeoman C.J."/>
            <person name="White B.A."/>
            <person name="Bayer E.A."/>
        </authorList>
    </citation>
    <scope>NUCLEOTIDE SEQUENCE [LARGE SCALE GENOMIC DNA]</scope>
    <source>
        <strain evidence="1 2">007c</strain>
    </source>
</reference>
<keyword evidence="2" id="KW-1185">Reference proteome</keyword>
<organism evidence="1 2">
    <name type="scientific">Ruminococcus flavefaciens 007c</name>
    <dbReference type="NCBI Taxonomy" id="1341157"/>
    <lineage>
        <taxon>Bacteria</taxon>
        <taxon>Bacillati</taxon>
        <taxon>Bacillota</taxon>
        <taxon>Clostridia</taxon>
        <taxon>Eubacteriales</taxon>
        <taxon>Oscillospiraceae</taxon>
        <taxon>Ruminococcus</taxon>
    </lineage>
</organism>
<dbReference type="OrthoDB" id="1827294at2"/>
<evidence type="ECO:0000313" key="1">
    <source>
        <dbReference type="EMBL" id="EWM52603.1"/>
    </source>
</evidence>
<dbReference type="AlphaFoldDB" id="W7UFA7"/>
<sequence>MKRTESPELILKKQTLTAWANILYKHGIIDHVRLGKMVTLIGRLEKGNRNML</sequence>
<evidence type="ECO:0000313" key="2">
    <source>
        <dbReference type="Proteomes" id="UP000019365"/>
    </source>
</evidence>
<accession>W7UFA7</accession>
<dbReference type="Proteomes" id="UP000019365">
    <property type="component" value="Unassembled WGS sequence"/>
</dbReference>
<comment type="caution">
    <text evidence="1">The sequence shown here is derived from an EMBL/GenBank/DDBJ whole genome shotgun (WGS) entry which is preliminary data.</text>
</comment>